<dbReference type="Proteomes" id="UP001461341">
    <property type="component" value="Chromosome"/>
</dbReference>
<name>A0ABZ2YB26_9BACT</name>
<dbReference type="InterPro" id="IPR036397">
    <property type="entry name" value="RNaseH_sf"/>
</dbReference>
<dbReference type="SUPFAM" id="SSF53098">
    <property type="entry name" value="Ribonuclease H-like"/>
    <property type="match status" value="1"/>
</dbReference>
<evidence type="ECO:0000313" key="2">
    <source>
        <dbReference type="EMBL" id="WZL76182.1"/>
    </source>
</evidence>
<dbReference type="Gene3D" id="3.30.420.10">
    <property type="entry name" value="Ribonuclease H-like superfamily/Ribonuclease H"/>
    <property type="match status" value="1"/>
</dbReference>
<dbReference type="InterPro" id="IPR012337">
    <property type="entry name" value="RNaseH-like_sf"/>
</dbReference>
<protein>
    <submittedName>
        <fullName evidence="2">Ribonuclease H-like domain-containing protein</fullName>
    </submittedName>
</protein>
<dbReference type="RefSeq" id="WP_369018340.1">
    <property type="nucleotide sequence ID" value="NZ_CP121689.1"/>
</dbReference>
<dbReference type="PANTHER" id="PTHR38462">
    <property type="entry name" value="EXONUCLEASE-LIKE PROTEIN"/>
    <property type="match status" value="1"/>
</dbReference>
<keyword evidence="3" id="KW-1185">Reference proteome</keyword>
<dbReference type="InterPro" id="IPR038720">
    <property type="entry name" value="YprB_RNase_H-like_dom"/>
</dbReference>
<feature type="domain" description="YprB ribonuclease H-like" evidence="1">
    <location>
        <begin position="89"/>
        <end position="234"/>
    </location>
</feature>
<evidence type="ECO:0000313" key="3">
    <source>
        <dbReference type="Proteomes" id="UP001461341"/>
    </source>
</evidence>
<evidence type="ECO:0000259" key="1">
    <source>
        <dbReference type="Pfam" id="PF13482"/>
    </source>
</evidence>
<sequence length="281" mass="32782">MLLQTFCHIPGIGEKKERKIWELGILSWQDALQDPSFFQLLPPPLSHRAYAYLLRSFEKYEKEEVAFFDHLLGNFNRWRIFPQFRHLTAFLDIETTGMGPDAYITVATLYDGKKVKTYVFGINLEELVQDLRHYKILITFNGKSFDIPFIERFFGIELCQVHIDLRFVLKSLGLRGGLKICERAIGIDRGPLRGIGGFEAVLLWQKYLDGCPEALETLLAYNVADTVNLEKLMIFAYNQKVNLHALPFPLLSEKPQRLTIPYRVYPEVVREVTYEKLRLYR</sequence>
<organism evidence="2 3">
    <name type="scientific">Thermatribacter velox</name>
    <dbReference type="NCBI Taxonomy" id="3039681"/>
    <lineage>
        <taxon>Bacteria</taxon>
        <taxon>Pseudomonadati</taxon>
        <taxon>Atribacterota</taxon>
        <taxon>Atribacteria</taxon>
        <taxon>Atribacterales</taxon>
        <taxon>Thermatribacteraceae</taxon>
        <taxon>Thermatribacter</taxon>
    </lineage>
</organism>
<accession>A0ABZ2YB26</accession>
<dbReference type="PANTHER" id="PTHR38462:SF1">
    <property type="entry name" value="YPRB RIBONUCLEASE H-LIKE DOMAIN-CONTAINING PROTEIN"/>
    <property type="match status" value="1"/>
</dbReference>
<dbReference type="Pfam" id="PF13482">
    <property type="entry name" value="RNase_H_2"/>
    <property type="match status" value="1"/>
</dbReference>
<gene>
    <name evidence="2" type="ORF">QBE54_00170</name>
</gene>
<dbReference type="EMBL" id="CP121689">
    <property type="protein sequence ID" value="WZL76182.1"/>
    <property type="molecule type" value="Genomic_DNA"/>
</dbReference>
<proteinExistence type="predicted"/>
<reference evidence="2 3" key="1">
    <citation type="submission" date="2023-03" db="EMBL/GenBank/DDBJ databases">
        <title>Novel Species.</title>
        <authorList>
            <person name="Ma S."/>
        </authorList>
    </citation>
    <scope>NUCLEOTIDE SEQUENCE [LARGE SCALE GENOMIC DNA]</scope>
    <source>
        <strain evidence="2 3">B11</strain>
    </source>
</reference>